<evidence type="ECO:0000313" key="3">
    <source>
        <dbReference type="Proteomes" id="UP001523369"/>
    </source>
</evidence>
<feature type="transmembrane region" description="Helical" evidence="1">
    <location>
        <begin position="62"/>
        <end position="82"/>
    </location>
</feature>
<proteinExistence type="predicted"/>
<name>A0ABT1DJT0_9ACTN</name>
<dbReference type="Proteomes" id="UP001523369">
    <property type="component" value="Unassembled WGS sequence"/>
</dbReference>
<organism evidence="2 3">
    <name type="scientific">Paractinoplanes aksuensis</name>
    <dbReference type="NCBI Taxonomy" id="2939490"/>
    <lineage>
        <taxon>Bacteria</taxon>
        <taxon>Bacillati</taxon>
        <taxon>Actinomycetota</taxon>
        <taxon>Actinomycetes</taxon>
        <taxon>Micromonosporales</taxon>
        <taxon>Micromonosporaceae</taxon>
        <taxon>Paractinoplanes</taxon>
    </lineage>
</organism>
<feature type="transmembrane region" description="Helical" evidence="1">
    <location>
        <begin position="7"/>
        <end position="25"/>
    </location>
</feature>
<keyword evidence="1" id="KW-1133">Transmembrane helix</keyword>
<evidence type="ECO:0000256" key="1">
    <source>
        <dbReference type="SAM" id="Phobius"/>
    </source>
</evidence>
<reference evidence="2 3" key="1">
    <citation type="submission" date="2022-06" db="EMBL/GenBank/DDBJ databases">
        <title>New Species of the Genus Actinoplanes, ActinopZanes ferrugineus.</title>
        <authorList>
            <person name="Ding P."/>
        </authorList>
    </citation>
    <scope>NUCLEOTIDE SEQUENCE [LARGE SCALE GENOMIC DNA]</scope>
    <source>
        <strain evidence="2 3">TRM88003</strain>
    </source>
</reference>
<gene>
    <name evidence="2" type="ORF">M1L60_10885</name>
</gene>
<protein>
    <submittedName>
        <fullName evidence="2">Uncharacterized protein</fullName>
    </submittedName>
</protein>
<evidence type="ECO:0000313" key="2">
    <source>
        <dbReference type="EMBL" id="MCO8271098.1"/>
    </source>
</evidence>
<dbReference type="RefSeq" id="WP_253237232.1">
    <property type="nucleotide sequence ID" value="NZ_JAMYJR010000010.1"/>
</dbReference>
<feature type="transmembrane region" description="Helical" evidence="1">
    <location>
        <begin position="31"/>
        <end position="50"/>
    </location>
</feature>
<keyword evidence="1" id="KW-0472">Membrane</keyword>
<keyword evidence="3" id="KW-1185">Reference proteome</keyword>
<accession>A0ABT1DJT0</accession>
<feature type="transmembrane region" description="Helical" evidence="1">
    <location>
        <begin position="94"/>
        <end position="112"/>
    </location>
</feature>
<dbReference type="EMBL" id="JAMYJR010000010">
    <property type="protein sequence ID" value="MCO8271098.1"/>
    <property type="molecule type" value="Genomic_DNA"/>
</dbReference>
<feature type="transmembrane region" description="Helical" evidence="1">
    <location>
        <begin position="154"/>
        <end position="175"/>
    </location>
</feature>
<comment type="caution">
    <text evidence="2">The sequence shown here is derived from an EMBL/GenBank/DDBJ whole genome shotgun (WGS) entry which is preliminary data.</text>
</comment>
<feature type="transmembrane region" description="Helical" evidence="1">
    <location>
        <begin position="124"/>
        <end position="142"/>
    </location>
</feature>
<keyword evidence="1" id="KW-0812">Transmembrane</keyword>
<sequence>MLVAQYAIYAVTLTGVAAAALLGFASAEQVAGPAMLWFDLVMVTYGVRASRHPGLAAPARRFSWALTAALAMTTAITLIFMLTGTKAFPQLGDALHLIVTIVLFAALMLVPVNRATKRERWKTLLDAGIVAVGASMLLWYFVIGPALEGHHRSWRLILAAACYPLVDLMVLFGLARVLMRGSAMPCWPWPPYGKRVFIRGTGWCWAASGSPAWWC</sequence>